<evidence type="ECO:0000256" key="7">
    <source>
        <dbReference type="ARBA" id="ARBA00023237"/>
    </source>
</evidence>
<evidence type="ECO:0000259" key="10">
    <source>
        <dbReference type="Pfam" id="PF00593"/>
    </source>
</evidence>
<evidence type="ECO:0000256" key="6">
    <source>
        <dbReference type="ARBA" id="ARBA00023136"/>
    </source>
</evidence>
<evidence type="ECO:0000256" key="9">
    <source>
        <dbReference type="RuleBase" id="RU003357"/>
    </source>
</evidence>
<evidence type="ECO:0000256" key="4">
    <source>
        <dbReference type="ARBA" id="ARBA00022692"/>
    </source>
</evidence>
<evidence type="ECO:0000256" key="5">
    <source>
        <dbReference type="ARBA" id="ARBA00023077"/>
    </source>
</evidence>
<feature type="domain" description="TonB-dependent receptor-like beta-barrel" evidence="10">
    <location>
        <begin position="530"/>
        <end position="994"/>
    </location>
</feature>
<dbReference type="Gene3D" id="2.40.170.20">
    <property type="entry name" value="TonB-dependent receptor, beta-barrel domain"/>
    <property type="match status" value="1"/>
</dbReference>
<dbReference type="Proteomes" id="UP000283589">
    <property type="component" value="Unassembled WGS sequence"/>
</dbReference>
<dbReference type="Pfam" id="PF00593">
    <property type="entry name" value="TonB_dep_Rec_b-barrel"/>
    <property type="match status" value="1"/>
</dbReference>
<dbReference type="SUPFAM" id="SSF49464">
    <property type="entry name" value="Carboxypeptidase regulatory domain-like"/>
    <property type="match status" value="1"/>
</dbReference>
<keyword evidence="3 8" id="KW-1134">Transmembrane beta strand</keyword>
<dbReference type="InterPro" id="IPR036942">
    <property type="entry name" value="Beta-barrel_TonB_sf"/>
</dbReference>
<evidence type="ECO:0000313" key="13">
    <source>
        <dbReference type="Proteomes" id="UP000283589"/>
    </source>
</evidence>
<feature type="domain" description="TonB-dependent receptor plug" evidence="11">
    <location>
        <begin position="208"/>
        <end position="334"/>
    </location>
</feature>
<keyword evidence="6 8" id="KW-0472">Membrane</keyword>
<dbReference type="NCBIfam" id="TIGR04057">
    <property type="entry name" value="SusC_RagA_signa"/>
    <property type="match status" value="1"/>
</dbReference>
<dbReference type="RefSeq" id="WP_118261225.1">
    <property type="nucleotide sequence ID" value="NZ_CALBWO010000048.1"/>
</dbReference>
<reference evidence="12 13" key="1">
    <citation type="submission" date="2018-08" db="EMBL/GenBank/DDBJ databases">
        <title>A genome reference for cultivated species of the human gut microbiota.</title>
        <authorList>
            <person name="Zou Y."/>
            <person name="Xue W."/>
            <person name="Luo G."/>
        </authorList>
    </citation>
    <scope>NUCLEOTIDE SEQUENCE [LARGE SCALE GENOMIC DNA]</scope>
    <source>
        <strain evidence="12 13">AF14-49</strain>
    </source>
</reference>
<keyword evidence="2 8" id="KW-0813">Transport</keyword>
<evidence type="ECO:0000313" key="12">
    <source>
        <dbReference type="EMBL" id="RGV31728.1"/>
    </source>
</evidence>
<dbReference type="PROSITE" id="PS52016">
    <property type="entry name" value="TONB_DEPENDENT_REC_3"/>
    <property type="match status" value="1"/>
</dbReference>
<dbReference type="EMBL" id="QRZA01000028">
    <property type="protein sequence ID" value="RGV31728.1"/>
    <property type="molecule type" value="Genomic_DNA"/>
</dbReference>
<dbReference type="GO" id="GO:0009279">
    <property type="term" value="C:cell outer membrane"/>
    <property type="evidence" value="ECO:0007669"/>
    <property type="project" value="UniProtKB-SubCell"/>
</dbReference>
<evidence type="ECO:0000256" key="3">
    <source>
        <dbReference type="ARBA" id="ARBA00022452"/>
    </source>
</evidence>
<dbReference type="InterPro" id="IPR023996">
    <property type="entry name" value="TonB-dep_OMP_SusC/RagA"/>
</dbReference>
<keyword evidence="4 8" id="KW-0812">Transmembrane</keyword>
<dbReference type="InterPro" id="IPR023997">
    <property type="entry name" value="TonB-dep_OMP_SusC/RagA_CS"/>
</dbReference>
<accession>A0A412WWD3</accession>
<name>A0A412WWD3_9BACT</name>
<sequence>MKKKRTMMYSLVCFLFLFVFVSGNIYGQNGKVNLNYKDASFVEVINDFHEQTGVKFMYNLEKVKDKKCKDLIMKDMPVKDAIRVVLKYFGLTYSMIEGVVVVKELGENLQTGKTVTGTVCDENGELLPGVTVLVKGTTLGVATDVNGNFKVTFPGETENTLIFSFVGMRTKMVKCTDDKPLKITMQMDAAQLEEVVVFDDGYNRLPRKDMVGAYTTVKAEDIMMPAYQSVDQMLQGKIAGLQVINTSSRVGATPQIKIRGTSTLLGNKSPLWVVDGVIQEEPLSIDVSSQLTGNMADLIGNEISWLNPLDIENVTVLKDASATAIYGSRASNGVIVITTKRGAKERASVRYSTHFSVRQRSHYGLYDFMNSKERIQFSKEAYDAGARYQQEPLPQKYTYEGLMAMFNDRQITEQEFMVQMEKLETVNTDWFDLLTRNSISQNHNLSVSGGSQKVTYNASVGYSKNAGIEIGNENDQFTSRLNVFAELNKRLSISLNLNGSIRNSDGYGPGVNPYSYALNTSRAVPAYEEDGSLAYYKNYYTYQLNPVLGGYNTYSYNIFNEMENSYSKNKGVNFNVSATLDFKILDWLSWQATGSLTQSMNDSEGYAGEKTSTVECLYRGYPYNSEKSGSEKFNAALLPWGGTLTTSNSEGLSLNMSHRLAFSKTFNEDHRINAMLGMELRSSKQRSNGNTVWGYVPERGEIIVSPSLPTEVVPVGGGTHYDVQWGALNNLFDGGWRKTTTRTNYMSFFGTLAYSLKNRYVFNFNVRSDASNRFGEDQNKKFDPTWSAGFSWKVAEEPFMRENVEWLELMNLRATYGVQGYVITSISPELIASYEGILRSYNEYYLSISSLPNPHLKWEQTKTWNFGLDLSLFGVSMSVEYYGRRTSAIARTDVAQEYGVSSLLLNGGILTNHGIEVTLNFTPYKKDDFAWTVGLTSARNWNRSKLSDLTAKADGVNHSDFLSGNSSRPLKKGKPLAAFWSFSFAGLDPENGYPLFNYIDNNASEAYGSQDVDPLSFLVYSGSSEPVFDGGLNTRLRWKGLSFGANFAIALGAKKRLPNPYSSFTQGKIPSPFSNISKTLNKRWKKKGDETFTHIPAIYTSVEDIYNLYLPNGLYMSRYDMWAQSDVMVVDASYLRCTQLSLAYNFPHNLCSKIGLSSISVNANINNLFVIASKKWNGYDPELGDSITPKIYSLGLSVGF</sequence>
<comment type="caution">
    <text evidence="12">The sequence shown here is derived from an EMBL/GenBank/DDBJ whole genome shotgun (WGS) entry which is preliminary data.</text>
</comment>
<comment type="subcellular location">
    <subcellularLocation>
        <location evidence="1 8">Cell outer membrane</location>
        <topology evidence="1 8">Multi-pass membrane protein</topology>
    </subcellularLocation>
</comment>
<evidence type="ECO:0000259" key="11">
    <source>
        <dbReference type="Pfam" id="PF07715"/>
    </source>
</evidence>
<dbReference type="NCBIfam" id="TIGR04056">
    <property type="entry name" value="OMP_RagA_SusC"/>
    <property type="match status" value="1"/>
</dbReference>
<proteinExistence type="inferred from homology"/>
<evidence type="ECO:0000256" key="2">
    <source>
        <dbReference type="ARBA" id="ARBA00022448"/>
    </source>
</evidence>
<dbReference type="InterPro" id="IPR008969">
    <property type="entry name" value="CarboxyPept-like_regulatory"/>
</dbReference>
<dbReference type="Pfam" id="PF13715">
    <property type="entry name" value="CarbopepD_reg_2"/>
    <property type="match status" value="1"/>
</dbReference>
<evidence type="ECO:0000256" key="8">
    <source>
        <dbReference type="PROSITE-ProRule" id="PRU01360"/>
    </source>
</evidence>
<comment type="similarity">
    <text evidence="8 9">Belongs to the TonB-dependent receptor family.</text>
</comment>
<dbReference type="Gene3D" id="2.60.40.1120">
    <property type="entry name" value="Carboxypeptidase-like, regulatory domain"/>
    <property type="match status" value="1"/>
</dbReference>
<dbReference type="SUPFAM" id="SSF56935">
    <property type="entry name" value="Porins"/>
    <property type="match status" value="1"/>
</dbReference>
<dbReference type="InterPro" id="IPR012910">
    <property type="entry name" value="Plug_dom"/>
</dbReference>
<gene>
    <name evidence="12" type="ORF">DWW18_16455</name>
</gene>
<organism evidence="12 13">
    <name type="scientific">Butyricimonas virosa</name>
    <dbReference type="NCBI Taxonomy" id="544645"/>
    <lineage>
        <taxon>Bacteria</taxon>
        <taxon>Pseudomonadati</taxon>
        <taxon>Bacteroidota</taxon>
        <taxon>Bacteroidia</taxon>
        <taxon>Bacteroidales</taxon>
        <taxon>Odoribacteraceae</taxon>
        <taxon>Butyricimonas</taxon>
    </lineage>
</organism>
<dbReference type="Gene3D" id="2.170.130.10">
    <property type="entry name" value="TonB-dependent receptor, plug domain"/>
    <property type="match status" value="1"/>
</dbReference>
<keyword evidence="5 9" id="KW-0798">TonB box</keyword>
<dbReference type="InterPro" id="IPR039426">
    <property type="entry name" value="TonB-dep_rcpt-like"/>
</dbReference>
<keyword evidence="7 8" id="KW-0998">Cell outer membrane</keyword>
<protein>
    <submittedName>
        <fullName evidence="12">SusC/RagA family TonB-linked outer membrane protein</fullName>
    </submittedName>
</protein>
<dbReference type="InterPro" id="IPR000531">
    <property type="entry name" value="Beta-barrel_TonB"/>
</dbReference>
<evidence type="ECO:0000256" key="1">
    <source>
        <dbReference type="ARBA" id="ARBA00004571"/>
    </source>
</evidence>
<dbReference type="Pfam" id="PF07715">
    <property type="entry name" value="Plug"/>
    <property type="match status" value="1"/>
</dbReference>
<dbReference type="InterPro" id="IPR037066">
    <property type="entry name" value="Plug_dom_sf"/>
</dbReference>
<dbReference type="AlphaFoldDB" id="A0A412WWD3"/>